<dbReference type="Proteomes" id="UP000261580">
    <property type="component" value="Unassembled WGS sequence"/>
</dbReference>
<accession>A0A3Q4H7N3</accession>
<dbReference type="STRING" id="32507.ENSNBRP00000018820"/>
<keyword evidence="2" id="KW-0863">Zinc-finger</keyword>
<keyword evidence="1" id="KW-0479">Metal-binding</keyword>
<protein>
    <recommendedName>
        <fullName evidence="4">B30.2/SPRY domain-containing protein</fullName>
    </recommendedName>
</protein>
<name>A0A3Q4H7N3_NEOBR</name>
<dbReference type="Pfam" id="PF13765">
    <property type="entry name" value="PRY"/>
    <property type="match status" value="1"/>
</dbReference>
<evidence type="ECO:0000256" key="1">
    <source>
        <dbReference type="ARBA" id="ARBA00022723"/>
    </source>
</evidence>
<dbReference type="Ensembl" id="ENSNBRT00000019322.1">
    <property type="protein sequence ID" value="ENSNBRP00000018820.1"/>
    <property type="gene ID" value="ENSNBRG00000014506.1"/>
</dbReference>
<dbReference type="PANTHER" id="PTHR25465">
    <property type="entry name" value="B-BOX DOMAIN CONTAINING"/>
    <property type="match status" value="1"/>
</dbReference>
<dbReference type="SMART" id="SM00449">
    <property type="entry name" value="SPRY"/>
    <property type="match status" value="1"/>
</dbReference>
<dbReference type="InterPro" id="IPR043136">
    <property type="entry name" value="B30.2/SPRY_sf"/>
</dbReference>
<dbReference type="Gene3D" id="2.60.120.920">
    <property type="match status" value="1"/>
</dbReference>
<dbReference type="CDD" id="cd16040">
    <property type="entry name" value="SPRY_PRY_SNTX"/>
    <property type="match status" value="1"/>
</dbReference>
<dbReference type="PRINTS" id="PR01407">
    <property type="entry name" value="BUTYPHLNCDUF"/>
</dbReference>
<reference evidence="5" key="2">
    <citation type="submission" date="2025-09" db="UniProtKB">
        <authorList>
            <consortium name="Ensembl"/>
        </authorList>
    </citation>
    <scope>IDENTIFICATION</scope>
</reference>
<proteinExistence type="predicted"/>
<organism evidence="5 6">
    <name type="scientific">Neolamprologus brichardi</name>
    <name type="common">Fairy cichlid</name>
    <name type="synonym">Lamprologus brichardi</name>
    <dbReference type="NCBI Taxonomy" id="32507"/>
    <lineage>
        <taxon>Eukaryota</taxon>
        <taxon>Metazoa</taxon>
        <taxon>Chordata</taxon>
        <taxon>Craniata</taxon>
        <taxon>Vertebrata</taxon>
        <taxon>Euteleostomi</taxon>
        <taxon>Actinopterygii</taxon>
        <taxon>Neopterygii</taxon>
        <taxon>Teleostei</taxon>
        <taxon>Neoteleostei</taxon>
        <taxon>Acanthomorphata</taxon>
        <taxon>Ovalentaria</taxon>
        <taxon>Cichlomorphae</taxon>
        <taxon>Cichliformes</taxon>
        <taxon>Cichlidae</taxon>
        <taxon>African cichlids</taxon>
        <taxon>Pseudocrenilabrinae</taxon>
        <taxon>Lamprologini</taxon>
        <taxon>Neolamprologus</taxon>
    </lineage>
</organism>
<dbReference type="OMA" id="WEVACEG"/>
<sequence length="193" mass="22072">HGHHEHPFESGELRNVNAYSCELTLDTNTVHGKLKLSDNNRMVTYMYSDQSYPDHPDRFGHWPQLLCRNGLTGRCYWEVKWTGDVHISVSYKGIGRRRDTDCLFGRNDQSWSLRCCDGYSVWHNGKETVIYSSYSIPDRVAVYVDCPAGTLSFFRVSSGTLIHLHTFNTTFTQPLYAGFGFGWSDSSVSLLEI</sequence>
<evidence type="ECO:0000313" key="5">
    <source>
        <dbReference type="Ensembl" id="ENSNBRP00000018820.1"/>
    </source>
</evidence>
<dbReference type="GO" id="GO:0005737">
    <property type="term" value="C:cytoplasm"/>
    <property type="evidence" value="ECO:0007669"/>
    <property type="project" value="UniProtKB-ARBA"/>
</dbReference>
<dbReference type="InterPro" id="IPR003879">
    <property type="entry name" value="Butyrophylin_SPRY"/>
</dbReference>
<keyword evidence="3" id="KW-0862">Zinc</keyword>
<dbReference type="Bgee" id="ENSNBRG00000014506">
    <property type="expression patterns" value="Expressed in mesonephros"/>
</dbReference>
<dbReference type="InterPro" id="IPR001870">
    <property type="entry name" value="B30.2/SPRY"/>
</dbReference>
<evidence type="ECO:0000256" key="3">
    <source>
        <dbReference type="ARBA" id="ARBA00022833"/>
    </source>
</evidence>
<dbReference type="GeneTree" id="ENSGT01150000286922"/>
<dbReference type="Pfam" id="PF00622">
    <property type="entry name" value="SPRY"/>
    <property type="match status" value="1"/>
</dbReference>
<keyword evidence="6" id="KW-1185">Reference proteome</keyword>
<evidence type="ECO:0000256" key="2">
    <source>
        <dbReference type="ARBA" id="ARBA00022771"/>
    </source>
</evidence>
<dbReference type="InterPro" id="IPR051051">
    <property type="entry name" value="E3_ubiq-ligase_TRIM/RNF"/>
</dbReference>
<dbReference type="InterPro" id="IPR013320">
    <property type="entry name" value="ConA-like_dom_sf"/>
</dbReference>
<dbReference type="InterPro" id="IPR006574">
    <property type="entry name" value="PRY"/>
</dbReference>
<dbReference type="PANTHER" id="PTHR25465:SF5">
    <property type="entry name" value="E3 UBIQUITIN_ISG15 LIGASE TRIM25-RELATED"/>
    <property type="match status" value="1"/>
</dbReference>
<evidence type="ECO:0000259" key="4">
    <source>
        <dbReference type="PROSITE" id="PS50188"/>
    </source>
</evidence>
<evidence type="ECO:0000313" key="6">
    <source>
        <dbReference type="Proteomes" id="UP000261580"/>
    </source>
</evidence>
<reference evidence="5" key="1">
    <citation type="submission" date="2025-08" db="UniProtKB">
        <authorList>
            <consortium name="Ensembl"/>
        </authorList>
    </citation>
    <scope>IDENTIFICATION</scope>
</reference>
<feature type="domain" description="B30.2/SPRY" evidence="4">
    <location>
        <begin position="3"/>
        <end position="193"/>
    </location>
</feature>
<dbReference type="SUPFAM" id="SSF49899">
    <property type="entry name" value="Concanavalin A-like lectins/glucanases"/>
    <property type="match status" value="1"/>
</dbReference>
<dbReference type="AlphaFoldDB" id="A0A3Q4H7N3"/>
<dbReference type="SMART" id="SM00589">
    <property type="entry name" value="PRY"/>
    <property type="match status" value="1"/>
</dbReference>
<dbReference type="PROSITE" id="PS50188">
    <property type="entry name" value="B302_SPRY"/>
    <property type="match status" value="1"/>
</dbReference>
<dbReference type="InterPro" id="IPR003877">
    <property type="entry name" value="SPRY_dom"/>
</dbReference>
<dbReference type="GO" id="GO:0008270">
    <property type="term" value="F:zinc ion binding"/>
    <property type="evidence" value="ECO:0007669"/>
    <property type="project" value="UniProtKB-KW"/>
</dbReference>